<accession>A0A537IY10</accession>
<dbReference type="PROSITE" id="PS51318">
    <property type="entry name" value="TAT"/>
    <property type="match status" value="1"/>
</dbReference>
<sequence length="174" mass="19156">MRAQNTGRAGKPIGRRAFLAGAAGSAAALASGALRAVIRTEGVRAAPSTTLQFWYTRYAVPLLNDTLDGFGKAFEQSHPGVKVQVQAFPYGEYFQKINTAYAGNQTPDVFFVDFPLIANYVYRKMIVALDPLVAKTDLDDYYPAPRGDMTYQDKIWALPLHQSGEELLYNVDAL</sequence>
<dbReference type="PANTHER" id="PTHR43649">
    <property type="entry name" value="ARABINOSE-BINDING PROTEIN-RELATED"/>
    <property type="match status" value="1"/>
</dbReference>
<evidence type="ECO:0000313" key="1">
    <source>
        <dbReference type="EMBL" id="TMI76173.1"/>
    </source>
</evidence>
<dbReference type="Gene3D" id="3.40.190.10">
    <property type="entry name" value="Periplasmic binding protein-like II"/>
    <property type="match status" value="1"/>
</dbReference>
<dbReference type="EMBL" id="VBAO01000523">
    <property type="protein sequence ID" value="TMI76173.1"/>
    <property type="molecule type" value="Genomic_DNA"/>
</dbReference>
<evidence type="ECO:0000313" key="2">
    <source>
        <dbReference type="Proteomes" id="UP000320048"/>
    </source>
</evidence>
<comment type="caution">
    <text evidence="1">The sequence shown here is derived from an EMBL/GenBank/DDBJ whole genome shotgun (WGS) entry which is preliminary data.</text>
</comment>
<dbReference type="SUPFAM" id="SSF53850">
    <property type="entry name" value="Periplasmic binding protein-like II"/>
    <property type="match status" value="1"/>
</dbReference>
<dbReference type="InterPro" id="IPR006311">
    <property type="entry name" value="TAT_signal"/>
</dbReference>
<dbReference type="InterPro" id="IPR050490">
    <property type="entry name" value="Bact_solute-bd_prot1"/>
</dbReference>
<dbReference type="Proteomes" id="UP000320048">
    <property type="component" value="Unassembled WGS sequence"/>
</dbReference>
<gene>
    <name evidence="1" type="ORF">E6H04_15190</name>
</gene>
<name>A0A537IY10_9BACT</name>
<feature type="non-terminal residue" evidence="1">
    <location>
        <position position="174"/>
    </location>
</feature>
<protein>
    <submittedName>
        <fullName evidence="1">Extracellular solute-binding protein</fullName>
    </submittedName>
</protein>
<dbReference type="InterPro" id="IPR006059">
    <property type="entry name" value="SBP"/>
</dbReference>
<proteinExistence type="predicted"/>
<reference evidence="1 2" key="1">
    <citation type="journal article" date="2019" name="Nat. Microbiol.">
        <title>Mediterranean grassland soil C-N compound turnover is dependent on rainfall and depth, and is mediated by genomically divergent microorganisms.</title>
        <authorList>
            <person name="Diamond S."/>
            <person name="Andeer P.F."/>
            <person name="Li Z."/>
            <person name="Crits-Christoph A."/>
            <person name="Burstein D."/>
            <person name="Anantharaman K."/>
            <person name="Lane K.R."/>
            <person name="Thomas B.C."/>
            <person name="Pan C."/>
            <person name="Northen T.R."/>
            <person name="Banfield J.F."/>
        </authorList>
    </citation>
    <scope>NUCLEOTIDE SEQUENCE [LARGE SCALE GENOMIC DNA]</scope>
    <source>
        <strain evidence="1">NP_7</strain>
    </source>
</reference>
<dbReference type="AlphaFoldDB" id="A0A537IY10"/>
<dbReference type="Pfam" id="PF01547">
    <property type="entry name" value="SBP_bac_1"/>
    <property type="match status" value="1"/>
</dbReference>
<organism evidence="1 2">
    <name type="scientific">Candidatus Segetimicrobium genomatis</name>
    <dbReference type="NCBI Taxonomy" id="2569760"/>
    <lineage>
        <taxon>Bacteria</taxon>
        <taxon>Bacillati</taxon>
        <taxon>Candidatus Sysuimicrobiota</taxon>
        <taxon>Candidatus Sysuimicrobiia</taxon>
        <taxon>Candidatus Sysuimicrobiales</taxon>
        <taxon>Candidatus Segetimicrobiaceae</taxon>
        <taxon>Candidatus Segetimicrobium</taxon>
    </lineage>
</organism>
<dbReference type="PANTHER" id="PTHR43649:SF12">
    <property type="entry name" value="DIACETYLCHITOBIOSE BINDING PROTEIN DASA"/>
    <property type="match status" value="1"/>
</dbReference>